<organism evidence="2 3">
    <name type="scientific">Guptibacillus hwajinpoensis</name>
    <dbReference type="NCBI Taxonomy" id="208199"/>
    <lineage>
        <taxon>Bacteria</taxon>
        <taxon>Bacillati</taxon>
        <taxon>Bacillota</taxon>
        <taxon>Bacilli</taxon>
        <taxon>Bacillales</taxon>
        <taxon>Guptibacillaceae</taxon>
        <taxon>Guptibacillus</taxon>
    </lineage>
</organism>
<accession>A0A845EZH0</accession>
<dbReference type="SUPFAM" id="SSF52266">
    <property type="entry name" value="SGNH hydrolase"/>
    <property type="match status" value="1"/>
</dbReference>
<dbReference type="PANTHER" id="PTHR30383">
    <property type="entry name" value="THIOESTERASE 1/PROTEASE 1/LYSOPHOSPHOLIPASE L1"/>
    <property type="match status" value="1"/>
</dbReference>
<evidence type="ECO:0000259" key="1">
    <source>
        <dbReference type="Pfam" id="PF13472"/>
    </source>
</evidence>
<dbReference type="InterPro" id="IPR051532">
    <property type="entry name" value="Ester_Hydrolysis_Enzymes"/>
</dbReference>
<feature type="domain" description="SGNH hydrolase-type esterase" evidence="1">
    <location>
        <begin position="98"/>
        <end position="287"/>
    </location>
</feature>
<proteinExistence type="predicted"/>
<dbReference type="Gene3D" id="3.40.50.1110">
    <property type="entry name" value="SGNH hydrolase"/>
    <property type="match status" value="1"/>
</dbReference>
<dbReference type="Pfam" id="PF13472">
    <property type="entry name" value="Lipase_GDSL_2"/>
    <property type="match status" value="1"/>
</dbReference>
<dbReference type="EMBL" id="WMEY01000003">
    <property type="protein sequence ID" value="MYL63898.1"/>
    <property type="molecule type" value="Genomic_DNA"/>
</dbReference>
<dbReference type="Proteomes" id="UP000447833">
    <property type="component" value="Unassembled WGS sequence"/>
</dbReference>
<name>A0A845EZH0_9BACL</name>
<dbReference type="AlphaFoldDB" id="A0A845EZH0"/>
<dbReference type="InterPro" id="IPR013830">
    <property type="entry name" value="SGNH_hydro"/>
</dbReference>
<sequence>MKKQRVWLFLFLILAGGILLSIKPIMEYRSQRLNEIKQAASMMVISEAPNETVISSIANKNDQAKTDIEPEVTAIKEEQKLEKVEKAVTDPDIRIVGIGDSLTKGSGDSTDQGYIGRLAANLERDTDTSILVENYAVHGRQTPKLYKMLVENNAKASLAEADLIVMSIGGNDLMKVVKEHFLDLQIDVFQREQTSYVERLDAIMKRIRSINSDAPILFIGLYNPLLENFQSVTEIDQIVQRWNGASQDTVEKDNRTTFVPIYELFSSVDENLFFEDGFHPNDQGYELIARQIQYRLKQDAIVEEIPFE</sequence>
<protein>
    <submittedName>
        <fullName evidence="2">GDSL family lipase</fullName>
    </submittedName>
</protein>
<evidence type="ECO:0000313" key="3">
    <source>
        <dbReference type="Proteomes" id="UP000447833"/>
    </source>
</evidence>
<gene>
    <name evidence="2" type="ORF">GLW07_11080</name>
</gene>
<comment type="caution">
    <text evidence="2">The sequence shown here is derived from an EMBL/GenBank/DDBJ whole genome shotgun (WGS) entry which is preliminary data.</text>
</comment>
<reference evidence="2 3" key="1">
    <citation type="submission" date="2019-11" db="EMBL/GenBank/DDBJ databases">
        <title>Genome sequences of 17 halophilic strains isolated from different environments.</title>
        <authorList>
            <person name="Furrow R.E."/>
        </authorList>
    </citation>
    <scope>NUCLEOTIDE SEQUENCE [LARGE SCALE GENOMIC DNA]</scope>
    <source>
        <strain evidence="2 3">22506_14_FS</strain>
    </source>
</reference>
<dbReference type="RefSeq" id="WP_160919380.1">
    <property type="nucleotide sequence ID" value="NZ_WMEY01000003.1"/>
</dbReference>
<dbReference type="GO" id="GO:0004622">
    <property type="term" value="F:phosphatidylcholine lysophospholipase activity"/>
    <property type="evidence" value="ECO:0007669"/>
    <property type="project" value="TreeGrafter"/>
</dbReference>
<dbReference type="InterPro" id="IPR036514">
    <property type="entry name" value="SGNH_hydro_sf"/>
</dbReference>
<dbReference type="PANTHER" id="PTHR30383:SF27">
    <property type="entry name" value="SPORE GERMINATION LIPASE LIPC"/>
    <property type="match status" value="1"/>
</dbReference>
<evidence type="ECO:0000313" key="2">
    <source>
        <dbReference type="EMBL" id="MYL63898.1"/>
    </source>
</evidence>